<evidence type="ECO:0000256" key="6">
    <source>
        <dbReference type="ARBA" id="ARBA00022842"/>
    </source>
</evidence>
<dbReference type="EMBL" id="JAVDWA010000003">
    <property type="protein sequence ID" value="MDR7072996.1"/>
    <property type="molecule type" value="Genomic_DNA"/>
</dbReference>
<sequence length="256" mass="27490">MFDQSPYEIKFDWGIRGAREAAKREDIIIIVDVLSFSSTVTAAIRLGAVIYPFPPPINTEARKYALSMGAELVVGRAEAIKTGQHSLSPVSFSSADAGKSFVLCSLNGAACVEAAKKVPALLIGSLINADAAAQAALSVKMKTKRNITVIACGERWENHNQDENELRPGIEDYLGAGAILSALTGTFSPEALVCQKAFQAVKNDLAALIKDCGSGRELEERGFSEDVSFCSQYNTSSIVPILSNNQFIPFELLVKN</sequence>
<dbReference type="SUPFAM" id="SSF142823">
    <property type="entry name" value="ComB-like"/>
    <property type="match status" value="1"/>
</dbReference>
<protein>
    <recommendedName>
        <fullName evidence="4">Probable 2-phosphosulfolactate phosphatase</fullName>
        <ecNumber evidence="3">3.1.3.71</ecNumber>
    </recommendedName>
</protein>
<dbReference type="EC" id="3.1.3.71" evidence="3"/>
<evidence type="ECO:0000256" key="3">
    <source>
        <dbReference type="ARBA" id="ARBA00012953"/>
    </source>
</evidence>
<evidence type="ECO:0000256" key="2">
    <source>
        <dbReference type="ARBA" id="ARBA00009997"/>
    </source>
</evidence>
<comment type="cofactor">
    <cofactor evidence="1">
        <name>Mg(2+)</name>
        <dbReference type="ChEBI" id="CHEBI:18420"/>
    </cofactor>
</comment>
<dbReference type="PANTHER" id="PTHR37311:SF1">
    <property type="entry name" value="2-PHOSPHOSULFOLACTATE PHOSPHATASE-RELATED"/>
    <property type="match status" value="1"/>
</dbReference>
<name>A0ABU1U0P5_9BACL</name>
<dbReference type="InterPro" id="IPR036702">
    <property type="entry name" value="ComB-like_sf"/>
</dbReference>
<evidence type="ECO:0000313" key="8">
    <source>
        <dbReference type="EMBL" id="MDR7072996.1"/>
    </source>
</evidence>
<reference evidence="8 9" key="1">
    <citation type="submission" date="2023-07" db="EMBL/GenBank/DDBJ databases">
        <title>Sorghum-associated microbial communities from plants grown in Nebraska, USA.</title>
        <authorList>
            <person name="Schachtman D."/>
        </authorList>
    </citation>
    <scope>NUCLEOTIDE SEQUENCE [LARGE SCALE GENOMIC DNA]</scope>
    <source>
        <strain evidence="8 9">BE211</strain>
    </source>
</reference>
<evidence type="ECO:0000256" key="4">
    <source>
        <dbReference type="ARBA" id="ARBA00021948"/>
    </source>
</evidence>
<comment type="caution">
    <text evidence="8">The sequence shown here is derived from an EMBL/GenBank/DDBJ whole genome shotgun (WGS) entry which is preliminary data.</text>
</comment>
<proteinExistence type="inferred from homology"/>
<dbReference type="InterPro" id="IPR005238">
    <property type="entry name" value="ComB-like"/>
</dbReference>
<dbReference type="GO" id="GO:0050532">
    <property type="term" value="F:2-phosphosulfolactate phosphatase activity"/>
    <property type="evidence" value="ECO:0007669"/>
    <property type="project" value="UniProtKB-EC"/>
</dbReference>
<dbReference type="Proteomes" id="UP001258181">
    <property type="component" value="Unassembled WGS sequence"/>
</dbReference>
<accession>A0ABU1U0P5</accession>
<comment type="similarity">
    <text evidence="2">Belongs to the ComB family.</text>
</comment>
<organism evidence="8 9">
    <name type="scientific">Fictibacillus barbaricus</name>
    <dbReference type="NCBI Taxonomy" id="182136"/>
    <lineage>
        <taxon>Bacteria</taxon>
        <taxon>Bacillati</taxon>
        <taxon>Bacillota</taxon>
        <taxon>Bacilli</taxon>
        <taxon>Bacillales</taxon>
        <taxon>Fictibacillaceae</taxon>
        <taxon>Fictibacillus</taxon>
    </lineage>
</organism>
<evidence type="ECO:0000256" key="7">
    <source>
        <dbReference type="ARBA" id="ARBA00033711"/>
    </source>
</evidence>
<dbReference type="PANTHER" id="PTHR37311">
    <property type="entry name" value="2-PHOSPHOSULFOLACTATE PHOSPHATASE-RELATED"/>
    <property type="match status" value="1"/>
</dbReference>
<dbReference type="Gene3D" id="3.90.1560.10">
    <property type="entry name" value="ComB-like"/>
    <property type="match status" value="1"/>
</dbReference>
<keyword evidence="5 8" id="KW-0378">Hydrolase</keyword>
<dbReference type="Pfam" id="PF04029">
    <property type="entry name" value="2-ph_phosp"/>
    <property type="match status" value="1"/>
</dbReference>
<dbReference type="RefSeq" id="WP_310258402.1">
    <property type="nucleotide sequence ID" value="NZ_JAVDWA010000003.1"/>
</dbReference>
<keyword evidence="6" id="KW-0460">Magnesium</keyword>
<evidence type="ECO:0000256" key="1">
    <source>
        <dbReference type="ARBA" id="ARBA00001946"/>
    </source>
</evidence>
<comment type="catalytic activity">
    <reaction evidence="7">
        <text>(2R)-O-phospho-3-sulfolactate + H2O = (2R)-3-sulfolactate + phosphate</text>
        <dbReference type="Rhea" id="RHEA:23416"/>
        <dbReference type="ChEBI" id="CHEBI:15377"/>
        <dbReference type="ChEBI" id="CHEBI:15597"/>
        <dbReference type="ChEBI" id="CHEBI:43474"/>
        <dbReference type="ChEBI" id="CHEBI:58738"/>
        <dbReference type="EC" id="3.1.3.71"/>
    </reaction>
</comment>
<evidence type="ECO:0000256" key="5">
    <source>
        <dbReference type="ARBA" id="ARBA00022801"/>
    </source>
</evidence>
<keyword evidence="9" id="KW-1185">Reference proteome</keyword>
<evidence type="ECO:0000313" key="9">
    <source>
        <dbReference type="Proteomes" id="UP001258181"/>
    </source>
</evidence>
<gene>
    <name evidence="8" type="ORF">J2X07_001982</name>
</gene>